<name>A0A931MFU6_9BURK</name>
<dbReference type="InterPro" id="IPR012349">
    <property type="entry name" value="Split_barrel_FMN-bd"/>
</dbReference>
<accession>A0A931MFU6</accession>
<keyword evidence="3" id="KW-0288">FMN</keyword>
<reference evidence="6" key="1">
    <citation type="submission" date="2020-11" db="EMBL/GenBank/DDBJ databases">
        <title>Bacterial whole genome sequence for Caenimonas sp. DR4.4.</title>
        <authorList>
            <person name="Le V."/>
            <person name="Ko S.-R."/>
            <person name="Ahn C.-Y."/>
            <person name="Oh H.-M."/>
        </authorList>
    </citation>
    <scope>NUCLEOTIDE SEQUENCE</scope>
    <source>
        <strain evidence="6">DR4.4</strain>
    </source>
</reference>
<evidence type="ECO:0000256" key="3">
    <source>
        <dbReference type="ARBA" id="ARBA00022643"/>
    </source>
</evidence>
<dbReference type="GO" id="GO:0010181">
    <property type="term" value="F:FMN binding"/>
    <property type="evidence" value="ECO:0007669"/>
    <property type="project" value="InterPro"/>
</dbReference>
<evidence type="ECO:0000256" key="2">
    <source>
        <dbReference type="ARBA" id="ARBA00022630"/>
    </source>
</evidence>
<sequence length="212" mass="23302">MKIDINALPPADQYKLLSSTIVPRPIALVSTWSEKGGDNAAPFSFFNVMGENPPVLVLGLETKRGSGALKDTTINIRDNGQYVVHMVDEALAQAMNICAIDFPSGESETSHAKLELAESSLVKPKRIVAAPVAFECERIALLQVSPGRNIALGKVVMMHVRDGLLDPVTHYIDPEKYHPIGRMFGRLYTRTRDHFEMVVPGHADWLANQADV</sequence>
<dbReference type="Pfam" id="PF01613">
    <property type="entry name" value="Flavin_Reduct"/>
    <property type="match status" value="1"/>
</dbReference>
<organism evidence="6 7">
    <name type="scientific">Caenimonas aquaedulcis</name>
    <dbReference type="NCBI Taxonomy" id="2793270"/>
    <lineage>
        <taxon>Bacteria</taxon>
        <taxon>Pseudomonadati</taxon>
        <taxon>Pseudomonadota</taxon>
        <taxon>Betaproteobacteria</taxon>
        <taxon>Burkholderiales</taxon>
        <taxon>Comamonadaceae</taxon>
        <taxon>Caenimonas</taxon>
    </lineage>
</organism>
<evidence type="ECO:0000259" key="5">
    <source>
        <dbReference type="SMART" id="SM00903"/>
    </source>
</evidence>
<comment type="similarity">
    <text evidence="4">Belongs to the flavoredoxin family.</text>
</comment>
<proteinExistence type="inferred from homology"/>
<dbReference type="PANTHER" id="PTHR33798:SF5">
    <property type="entry name" value="FLAVIN REDUCTASE LIKE DOMAIN-CONTAINING PROTEIN"/>
    <property type="match status" value="1"/>
</dbReference>
<dbReference type="SMART" id="SM00903">
    <property type="entry name" value="Flavin_Reduct"/>
    <property type="match status" value="1"/>
</dbReference>
<dbReference type="AlphaFoldDB" id="A0A931MFU6"/>
<evidence type="ECO:0000313" key="7">
    <source>
        <dbReference type="Proteomes" id="UP000651050"/>
    </source>
</evidence>
<keyword evidence="2" id="KW-0285">Flavoprotein</keyword>
<dbReference type="EMBL" id="JADWYS010000001">
    <property type="protein sequence ID" value="MBG9386765.1"/>
    <property type="molecule type" value="Genomic_DNA"/>
</dbReference>
<dbReference type="Gene3D" id="2.30.110.10">
    <property type="entry name" value="Electron Transport, Fmn-binding Protein, Chain A"/>
    <property type="match status" value="1"/>
</dbReference>
<dbReference type="GO" id="GO:0016646">
    <property type="term" value="F:oxidoreductase activity, acting on the CH-NH group of donors, NAD or NADP as acceptor"/>
    <property type="evidence" value="ECO:0007669"/>
    <property type="project" value="UniProtKB-ARBA"/>
</dbReference>
<protein>
    <submittedName>
        <fullName evidence="6">Flavin reductase family protein</fullName>
    </submittedName>
</protein>
<dbReference type="SUPFAM" id="SSF50475">
    <property type="entry name" value="FMN-binding split barrel"/>
    <property type="match status" value="1"/>
</dbReference>
<keyword evidence="7" id="KW-1185">Reference proteome</keyword>
<dbReference type="PANTHER" id="PTHR33798">
    <property type="entry name" value="FLAVOPROTEIN OXYGENASE"/>
    <property type="match status" value="1"/>
</dbReference>
<dbReference type="InterPro" id="IPR002563">
    <property type="entry name" value="Flavin_Rdtase-like_dom"/>
</dbReference>
<dbReference type="RefSeq" id="WP_196984731.1">
    <property type="nucleotide sequence ID" value="NZ_JADWYS010000001.1"/>
</dbReference>
<evidence type="ECO:0000256" key="1">
    <source>
        <dbReference type="ARBA" id="ARBA00001917"/>
    </source>
</evidence>
<gene>
    <name evidence="6" type="ORF">I5803_01905</name>
</gene>
<feature type="domain" description="Flavin reductase like" evidence="5">
    <location>
        <begin position="19"/>
        <end position="177"/>
    </location>
</feature>
<evidence type="ECO:0000313" key="6">
    <source>
        <dbReference type="EMBL" id="MBG9386765.1"/>
    </source>
</evidence>
<comment type="cofactor">
    <cofactor evidence="1">
        <name>FMN</name>
        <dbReference type="ChEBI" id="CHEBI:58210"/>
    </cofactor>
</comment>
<dbReference type="Proteomes" id="UP000651050">
    <property type="component" value="Unassembled WGS sequence"/>
</dbReference>
<comment type="caution">
    <text evidence="6">The sequence shown here is derived from an EMBL/GenBank/DDBJ whole genome shotgun (WGS) entry which is preliminary data.</text>
</comment>
<evidence type="ECO:0000256" key="4">
    <source>
        <dbReference type="ARBA" id="ARBA00038054"/>
    </source>
</evidence>